<protein>
    <recommendedName>
        <fullName evidence="4">Type 4 fimbrial biogenesis protein PilX N-terminal domain-containing protein</fullName>
    </recommendedName>
</protein>
<name>A0A1P8WKZ6_9PLAN</name>
<accession>A0A1P8WKZ6</accession>
<gene>
    <name evidence="2" type="ORF">Fuma_04368</name>
</gene>
<sequence precursor="true">MLICIFVSGLVSLMVLGILNSLSVQADTMSAIEQHEQATYVADAGIQHVTSILKFDPKSLGLNPDIFAKPPTVASPSSPVAAVLSNAVLTKAVTQPTLSKPMSGVLKWTDAGSTVSTGTPRGYTVSVSINEKGIATISSDGFVGDVHARRTMVVNDAFGKQGG</sequence>
<evidence type="ECO:0000313" key="2">
    <source>
        <dbReference type="EMBL" id="APZ94729.1"/>
    </source>
</evidence>
<dbReference type="AlphaFoldDB" id="A0A1P8WKZ6"/>
<reference evidence="2 3" key="1">
    <citation type="journal article" date="2016" name="Front. Microbiol.">
        <title>Fuerstia marisgermanicae gen. nov., sp. nov., an Unusual Member of the Phylum Planctomycetes from the German Wadden Sea.</title>
        <authorList>
            <person name="Kohn T."/>
            <person name="Heuer A."/>
            <person name="Jogler M."/>
            <person name="Vollmers J."/>
            <person name="Boedeker C."/>
            <person name="Bunk B."/>
            <person name="Rast P."/>
            <person name="Borchert D."/>
            <person name="Glockner I."/>
            <person name="Freese H.M."/>
            <person name="Klenk H.P."/>
            <person name="Overmann J."/>
            <person name="Kaster A.K."/>
            <person name="Rohde M."/>
            <person name="Wiegand S."/>
            <person name="Jogler C."/>
        </authorList>
    </citation>
    <scope>NUCLEOTIDE SEQUENCE [LARGE SCALE GENOMIC DNA]</scope>
    <source>
        <strain evidence="2 3">NH11</strain>
    </source>
</reference>
<evidence type="ECO:0000256" key="1">
    <source>
        <dbReference type="SAM" id="SignalP"/>
    </source>
</evidence>
<dbReference type="KEGG" id="fmr:Fuma_04368"/>
<evidence type="ECO:0008006" key="4">
    <source>
        <dbReference type="Google" id="ProtNLM"/>
    </source>
</evidence>
<keyword evidence="3" id="KW-1185">Reference proteome</keyword>
<dbReference type="EMBL" id="CP017641">
    <property type="protein sequence ID" value="APZ94729.1"/>
    <property type="molecule type" value="Genomic_DNA"/>
</dbReference>
<evidence type="ECO:0000313" key="3">
    <source>
        <dbReference type="Proteomes" id="UP000187735"/>
    </source>
</evidence>
<dbReference type="STRING" id="1891926.Fuma_04368"/>
<proteinExistence type="predicted"/>
<keyword evidence="1" id="KW-0732">Signal</keyword>
<organism evidence="2 3">
    <name type="scientific">Fuerstiella marisgermanici</name>
    <dbReference type="NCBI Taxonomy" id="1891926"/>
    <lineage>
        <taxon>Bacteria</taxon>
        <taxon>Pseudomonadati</taxon>
        <taxon>Planctomycetota</taxon>
        <taxon>Planctomycetia</taxon>
        <taxon>Planctomycetales</taxon>
        <taxon>Planctomycetaceae</taxon>
        <taxon>Fuerstiella</taxon>
    </lineage>
</organism>
<feature type="signal peptide" evidence="1">
    <location>
        <begin position="1"/>
        <end position="26"/>
    </location>
</feature>
<dbReference type="Proteomes" id="UP000187735">
    <property type="component" value="Chromosome"/>
</dbReference>
<feature type="chain" id="PRO_5012275529" description="Type 4 fimbrial biogenesis protein PilX N-terminal domain-containing protein" evidence="1">
    <location>
        <begin position="27"/>
        <end position="163"/>
    </location>
</feature>